<feature type="compositionally biased region" description="Basic and acidic residues" evidence="1">
    <location>
        <begin position="229"/>
        <end position="241"/>
    </location>
</feature>
<feature type="compositionally biased region" description="Basic and acidic residues" evidence="1">
    <location>
        <begin position="278"/>
        <end position="293"/>
    </location>
</feature>
<evidence type="ECO:0000313" key="2">
    <source>
        <dbReference type="Proteomes" id="UP000001554"/>
    </source>
</evidence>
<feature type="compositionally biased region" description="Basic and acidic residues" evidence="1">
    <location>
        <begin position="141"/>
        <end position="155"/>
    </location>
</feature>
<feature type="compositionally biased region" description="Basic and acidic residues" evidence="1">
    <location>
        <begin position="599"/>
        <end position="610"/>
    </location>
</feature>
<keyword evidence="2" id="KW-1185">Reference proteome</keyword>
<feature type="region of interest" description="Disordered" evidence="1">
    <location>
        <begin position="337"/>
        <end position="476"/>
    </location>
</feature>
<feature type="region of interest" description="Disordered" evidence="1">
    <location>
        <begin position="490"/>
        <end position="533"/>
    </location>
</feature>
<feature type="region of interest" description="Disordered" evidence="1">
    <location>
        <begin position="122"/>
        <end position="305"/>
    </location>
</feature>
<reference evidence="3" key="2">
    <citation type="submission" date="2025-08" db="UniProtKB">
        <authorList>
            <consortium name="RefSeq"/>
        </authorList>
    </citation>
    <scope>IDENTIFICATION</scope>
    <source>
        <strain evidence="3">S238N-H82</strain>
        <tissue evidence="3">Testes</tissue>
    </source>
</reference>
<accession>A0A9J7LWU7</accession>
<feature type="compositionally biased region" description="Basic and acidic residues" evidence="1">
    <location>
        <begin position="556"/>
        <end position="565"/>
    </location>
</feature>
<dbReference type="KEGG" id="bfo:118424953"/>
<dbReference type="GeneID" id="118424953"/>
<protein>
    <submittedName>
        <fullName evidence="3">Uncharacterized protein LOC118424953</fullName>
    </submittedName>
</protein>
<dbReference type="OrthoDB" id="10675382at2759"/>
<organism evidence="2 3">
    <name type="scientific">Branchiostoma floridae</name>
    <name type="common">Florida lancelet</name>
    <name type="synonym">Amphioxus</name>
    <dbReference type="NCBI Taxonomy" id="7739"/>
    <lineage>
        <taxon>Eukaryota</taxon>
        <taxon>Metazoa</taxon>
        <taxon>Chordata</taxon>
        <taxon>Cephalochordata</taxon>
        <taxon>Leptocardii</taxon>
        <taxon>Amphioxiformes</taxon>
        <taxon>Branchiostomatidae</taxon>
        <taxon>Branchiostoma</taxon>
    </lineage>
</organism>
<evidence type="ECO:0000256" key="1">
    <source>
        <dbReference type="SAM" id="MobiDB-lite"/>
    </source>
</evidence>
<sequence length="782" mass="86498">MEGEKDMSTGPEFSPVESDKTSEPASQSEDQDSVGVTQQGHMVHQDVADLLDDQETNEPLPDEPTEKAEVVVRRKELKAEIFYFESKKYPELEIQKKELHLSKISECKAFVARIETTLDSIRRSATESESNHVSSTNTASCKDDTIPEATHKRGVPDGQLNTSMPEKQINTDGQLQDEIKTGNDTEDSSATSRIETRSASFLTPSTSMASLENKDQNKQPTVDQNTVHENPDAKEGLKSDAEDQESEESSHLEDEATRGVAGRDDTSTVPLNGAKVPADGKGRDGYTSDRLGIETEQGATVQNVDRNEFDGLSAANSSHPLPRSNGLDQYIEDIDEAFSGKRHTTPAQREQLQFHAGLPSQQTTVPPEADDNADRNHCGDTDPLIRRKGSSKSTLKKSYEELHSGQPPGCTEKRDKKAAGTQQMEESKVDEQTEVGEQPQDICKSAELGATASQADTSTEEDQEPEGAVGGMTCPPQQLCHQDVIIDATNRPGQLDDRPVGKVKGVPRTSTDEVGSETQVVLTTPESGPPAFVHCEGEQYPRRTAFEVPGLIPQEEEIRAPAVRDRSRRGWPHNSHQQSPRAADTPVPGWLSHHKKRRRDDAAKPGDRVPEQSSYAVEQAFERGRTTSFKDRAGIKNHTTDWARMGRYHSCPPVCFVQPYKDQKDSVSSSRTSSSDHQPQRDRNRVVETRQRNNRQEPRIRVLDNAQQFLAYIRTSPTPVEQIAYSIRETVFQEVVLTAFTLWYPGGDIIPQGTLLGGEDVTVLVVPAESPQPGQWRIVNNM</sequence>
<dbReference type="AlphaFoldDB" id="A0A9J7LWU7"/>
<gene>
    <name evidence="3" type="primary">LOC118424953</name>
</gene>
<feature type="compositionally biased region" description="Acidic residues" evidence="1">
    <location>
        <begin position="49"/>
        <end position="63"/>
    </location>
</feature>
<feature type="region of interest" description="Disordered" evidence="1">
    <location>
        <begin position="546"/>
        <end position="615"/>
    </location>
</feature>
<feature type="compositionally biased region" description="Basic and acidic residues" evidence="1">
    <location>
        <begin position="248"/>
        <end position="266"/>
    </location>
</feature>
<feature type="compositionally biased region" description="Basic and acidic residues" evidence="1">
    <location>
        <begin position="678"/>
        <end position="696"/>
    </location>
</feature>
<feature type="compositionally biased region" description="Low complexity" evidence="1">
    <location>
        <begin position="666"/>
        <end position="675"/>
    </location>
</feature>
<dbReference type="RefSeq" id="XP_035689654.1">
    <property type="nucleotide sequence ID" value="XM_035833761.1"/>
</dbReference>
<feature type="compositionally biased region" description="Basic and acidic residues" evidence="1">
    <location>
        <begin position="372"/>
        <end position="385"/>
    </location>
</feature>
<feature type="compositionally biased region" description="Polar residues" evidence="1">
    <location>
        <begin position="508"/>
        <end position="526"/>
    </location>
</feature>
<feature type="compositionally biased region" description="Polar residues" evidence="1">
    <location>
        <begin position="188"/>
        <end position="210"/>
    </location>
</feature>
<proteinExistence type="predicted"/>
<feature type="region of interest" description="Disordered" evidence="1">
    <location>
        <begin position="1"/>
        <end position="68"/>
    </location>
</feature>
<feature type="compositionally biased region" description="Polar residues" evidence="1">
    <location>
        <begin position="218"/>
        <end position="228"/>
    </location>
</feature>
<evidence type="ECO:0000313" key="3">
    <source>
        <dbReference type="RefSeq" id="XP_035689654.1"/>
    </source>
</evidence>
<name>A0A9J7LWU7_BRAFL</name>
<feature type="compositionally biased region" description="Polar residues" evidence="1">
    <location>
        <begin position="159"/>
        <end position="174"/>
    </location>
</feature>
<feature type="compositionally biased region" description="Polar residues" evidence="1">
    <location>
        <begin position="23"/>
        <end position="40"/>
    </location>
</feature>
<feature type="region of interest" description="Disordered" evidence="1">
    <location>
        <begin position="662"/>
        <end position="696"/>
    </location>
</feature>
<dbReference type="Proteomes" id="UP000001554">
    <property type="component" value="Chromosome 10"/>
</dbReference>
<reference evidence="2" key="1">
    <citation type="journal article" date="2020" name="Nat. Ecol. Evol.">
        <title>Deeply conserved synteny resolves early events in vertebrate evolution.</title>
        <authorList>
            <person name="Simakov O."/>
            <person name="Marletaz F."/>
            <person name="Yue J.X."/>
            <person name="O'Connell B."/>
            <person name="Jenkins J."/>
            <person name="Brandt A."/>
            <person name="Calef R."/>
            <person name="Tung C.H."/>
            <person name="Huang T.K."/>
            <person name="Schmutz J."/>
            <person name="Satoh N."/>
            <person name="Yu J.K."/>
            <person name="Putnam N.H."/>
            <person name="Green R.E."/>
            <person name="Rokhsar D.S."/>
        </authorList>
    </citation>
    <scope>NUCLEOTIDE SEQUENCE [LARGE SCALE GENOMIC DNA]</scope>
    <source>
        <strain evidence="2">S238N-H82</strain>
    </source>
</reference>
<feature type="compositionally biased region" description="Polar residues" evidence="1">
    <location>
        <begin position="131"/>
        <end position="140"/>
    </location>
</feature>